<keyword evidence="4" id="KW-0804">Transcription</keyword>
<dbReference type="PANTHER" id="PTHR30204:SF69">
    <property type="entry name" value="MERR-FAMILY TRANSCRIPTIONAL REGULATOR"/>
    <property type="match status" value="1"/>
</dbReference>
<evidence type="ECO:0000313" key="6">
    <source>
        <dbReference type="EMBL" id="UVI30253.1"/>
    </source>
</evidence>
<proteinExistence type="predicted"/>
<dbReference type="EMBL" id="CP091430">
    <property type="protein sequence ID" value="UVI30253.1"/>
    <property type="molecule type" value="Genomic_DNA"/>
</dbReference>
<dbReference type="PROSITE" id="PS50937">
    <property type="entry name" value="HTH_MERR_2"/>
    <property type="match status" value="1"/>
</dbReference>
<dbReference type="PANTHER" id="PTHR30204">
    <property type="entry name" value="REDOX-CYCLING DRUG-SENSING TRANSCRIPTIONAL ACTIVATOR SOXR"/>
    <property type="match status" value="1"/>
</dbReference>
<keyword evidence="1" id="KW-0678">Repressor</keyword>
<name>A0ABY5SD95_9BACL</name>
<dbReference type="InterPro" id="IPR047057">
    <property type="entry name" value="MerR_fam"/>
</dbReference>
<dbReference type="InterPro" id="IPR009061">
    <property type="entry name" value="DNA-bd_dom_put_sf"/>
</dbReference>
<evidence type="ECO:0000259" key="5">
    <source>
        <dbReference type="PROSITE" id="PS50937"/>
    </source>
</evidence>
<evidence type="ECO:0000256" key="4">
    <source>
        <dbReference type="ARBA" id="ARBA00023163"/>
    </source>
</evidence>
<dbReference type="PRINTS" id="PR00040">
    <property type="entry name" value="HTHMERR"/>
</dbReference>
<organism evidence="6 7">
    <name type="scientific">Paenibacillus spongiae</name>
    <dbReference type="NCBI Taxonomy" id="2909671"/>
    <lineage>
        <taxon>Bacteria</taxon>
        <taxon>Bacillati</taxon>
        <taxon>Bacillota</taxon>
        <taxon>Bacilli</taxon>
        <taxon>Bacillales</taxon>
        <taxon>Paenibacillaceae</taxon>
        <taxon>Paenibacillus</taxon>
    </lineage>
</organism>
<dbReference type="SUPFAM" id="SSF46955">
    <property type="entry name" value="Putative DNA-binding domain"/>
    <property type="match status" value="1"/>
</dbReference>
<evidence type="ECO:0000313" key="7">
    <source>
        <dbReference type="Proteomes" id="UP001057877"/>
    </source>
</evidence>
<dbReference type="RefSeq" id="WP_258386323.1">
    <property type="nucleotide sequence ID" value="NZ_CP091430.1"/>
</dbReference>
<gene>
    <name evidence="6" type="ORF">L1F29_33645</name>
</gene>
<keyword evidence="7" id="KW-1185">Reference proteome</keyword>
<dbReference type="SMART" id="SM00422">
    <property type="entry name" value="HTH_MERR"/>
    <property type="match status" value="1"/>
</dbReference>
<feature type="domain" description="HTH merR-type" evidence="5">
    <location>
        <begin position="4"/>
        <end position="73"/>
    </location>
</feature>
<dbReference type="Pfam" id="PF13411">
    <property type="entry name" value="MerR_1"/>
    <property type="match status" value="1"/>
</dbReference>
<keyword evidence="2" id="KW-0805">Transcription regulation</keyword>
<dbReference type="InterPro" id="IPR000551">
    <property type="entry name" value="MerR-type_HTH_dom"/>
</dbReference>
<sequence length="263" mass="30333">MKSEITISELAKLMNVSVHQIRYFEEKGILQPAYVDRNQYRMYGMDQVYRLAHILLLRKLGVPVQSIKECITSYSADQLGQLLHRSLLEIDTELLRLQELRQFMNKILQKQPNVSPQSEHYRVKRRDTAYLTRWMEMESGSKLNARGLVERAGLVPDLFESDIHCIEDGSGTLTLYLETQAPGDYSLPEGEYLAVLRLIHEEDELEQAIEQFYDYAAAQSFALIGPLILIERSYLSLFTPDKLHYELQALIEPDEHSGKGARP</sequence>
<evidence type="ECO:0000256" key="3">
    <source>
        <dbReference type="ARBA" id="ARBA00023125"/>
    </source>
</evidence>
<keyword evidence="3" id="KW-0238">DNA-binding</keyword>
<evidence type="ECO:0000256" key="2">
    <source>
        <dbReference type="ARBA" id="ARBA00023015"/>
    </source>
</evidence>
<protein>
    <submittedName>
        <fullName evidence="6">MerR family transcriptional regulator</fullName>
    </submittedName>
</protein>
<evidence type="ECO:0000256" key="1">
    <source>
        <dbReference type="ARBA" id="ARBA00022491"/>
    </source>
</evidence>
<dbReference type="Proteomes" id="UP001057877">
    <property type="component" value="Chromosome"/>
</dbReference>
<accession>A0ABY5SD95</accession>
<reference evidence="6" key="1">
    <citation type="submission" date="2022-01" db="EMBL/GenBank/DDBJ databases">
        <title>Paenibacillus spongiae sp. nov., isolated from marine sponge.</title>
        <authorList>
            <person name="Li Z."/>
            <person name="Zhang M."/>
        </authorList>
    </citation>
    <scope>NUCLEOTIDE SEQUENCE</scope>
    <source>
        <strain evidence="6">PHS-Z3</strain>
    </source>
</reference>
<dbReference type="Gene3D" id="1.10.1660.10">
    <property type="match status" value="1"/>
</dbReference>